<dbReference type="InterPro" id="IPR045341">
    <property type="entry name" value="DUF6532"/>
</dbReference>
<dbReference type="OrthoDB" id="3244572at2759"/>
<protein>
    <recommendedName>
        <fullName evidence="2">DUF6532 domain-containing protein</fullName>
    </recommendedName>
</protein>
<feature type="region of interest" description="Disordered" evidence="1">
    <location>
        <begin position="244"/>
        <end position="278"/>
    </location>
</feature>
<dbReference type="Pfam" id="PF20149">
    <property type="entry name" value="DUF6532"/>
    <property type="match status" value="1"/>
</dbReference>
<sequence length="278" mass="31375">MPHLFSIKHIKSTFFSPTAPENIPPVASKPPSPRNKLQKALKELEVKLMHLLELEKEAHHEGRTIALQLSIVDQGDEEETLTEPDDKSDTKGKISSLLKHHNSCLSQTSPDTKHIVGNDADNKLGICEAQFIINIIKACSFDSKISPGIIYECYFNPLLPETVAAVLTVVDFCFEEWSTGEYCKVVMSSKLIEDRHFQYCQVVKNWRAVKADYVDGVCCKFLKKGFCHSGVVNTVTPTVEFSQQDRKKIQDEYKHRTGETDSEEEQIGSEEETEELNA</sequence>
<reference evidence="3 4" key="1">
    <citation type="journal article" date="2018" name="Evol. Lett.">
        <title>Horizontal gene cluster transfer increased hallucinogenic mushroom diversity.</title>
        <authorList>
            <person name="Reynolds H.T."/>
            <person name="Vijayakumar V."/>
            <person name="Gluck-Thaler E."/>
            <person name="Korotkin H.B."/>
            <person name="Matheny P.B."/>
            <person name="Slot J.C."/>
        </authorList>
    </citation>
    <scope>NUCLEOTIDE SEQUENCE [LARGE SCALE GENOMIC DNA]</scope>
    <source>
        <strain evidence="3 4">2631</strain>
    </source>
</reference>
<feature type="compositionally biased region" description="Basic and acidic residues" evidence="1">
    <location>
        <begin position="244"/>
        <end position="259"/>
    </location>
</feature>
<gene>
    <name evidence="3" type="ORF">CVT25_008392</name>
</gene>
<evidence type="ECO:0000259" key="2">
    <source>
        <dbReference type="Pfam" id="PF20149"/>
    </source>
</evidence>
<keyword evidence="4" id="KW-1185">Reference proteome</keyword>
<dbReference type="AlphaFoldDB" id="A0A409XVK5"/>
<evidence type="ECO:0000313" key="3">
    <source>
        <dbReference type="EMBL" id="PPQ94790.1"/>
    </source>
</evidence>
<dbReference type="Proteomes" id="UP000283269">
    <property type="component" value="Unassembled WGS sequence"/>
</dbReference>
<evidence type="ECO:0000313" key="4">
    <source>
        <dbReference type="Proteomes" id="UP000283269"/>
    </source>
</evidence>
<feature type="domain" description="DUF6532" evidence="2">
    <location>
        <begin position="86"/>
        <end position="206"/>
    </location>
</feature>
<comment type="caution">
    <text evidence="3">The sequence shown here is derived from an EMBL/GenBank/DDBJ whole genome shotgun (WGS) entry which is preliminary data.</text>
</comment>
<feature type="compositionally biased region" description="Acidic residues" evidence="1">
    <location>
        <begin position="260"/>
        <end position="278"/>
    </location>
</feature>
<name>A0A409XVK5_PSICY</name>
<proteinExistence type="predicted"/>
<organism evidence="3 4">
    <name type="scientific">Psilocybe cyanescens</name>
    <dbReference type="NCBI Taxonomy" id="93625"/>
    <lineage>
        <taxon>Eukaryota</taxon>
        <taxon>Fungi</taxon>
        <taxon>Dikarya</taxon>
        <taxon>Basidiomycota</taxon>
        <taxon>Agaricomycotina</taxon>
        <taxon>Agaricomycetes</taxon>
        <taxon>Agaricomycetidae</taxon>
        <taxon>Agaricales</taxon>
        <taxon>Agaricineae</taxon>
        <taxon>Strophariaceae</taxon>
        <taxon>Psilocybe</taxon>
    </lineage>
</organism>
<accession>A0A409XVK5</accession>
<evidence type="ECO:0000256" key="1">
    <source>
        <dbReference type="SAM" id="MobiDB-lite"/>
    </source>
</evidence>
<dbReference type="InParanoid" id="A0A409XVK5"/>
<dbReference type="EMBL" id="NHYD01000231">
    <property type="protein sequence ID" value="PPQ94790.1"/>
    <property type="molecule type" value="Genomic_DNA"/>
</dbReference>
<dbReference type="STRING" id="93625.A0A409XVK5"/>